<dbReference type="PANTHER" id="PTHR45649">
    <property type="entry name" value="AMINO-ACID PERMEASE BAT1"/>
    <property type="match status" value="1"/>
</dbReference>
<feature type="transmembrane region" description="Helical" evidence="6">
    <location>
        <begin position="385"/>
        <end position="410"/>
    </location>
</feature>
<dbReference type="Pfam" id="PF13520">
    <property type="entry name" value="AA_permease_2"/>
    <property type="match status" value="1"/>
</dbReference>
<dbReference type="STRING" id="228410.NE2419"/>
<dbReference type="KEGG" id="neu:NE2419"/>
<gene>
    <name evidence="7" type="ordered locus">NE2419</name>
</gene>
<feature type="transmembrane region" description="Helical" evidence="6">
    <location>
        <begin position="40"/>
        <end position="60"/>
    </location>
</feature>
<feature type="transmembrane region" description="Helical" evidence="6">
    <location>
        <begin position="361"/>
        <end position="379"/>
    </location>
</feature>
<reference evidence="7 8" key="1">
    <citation type="journal article" date="2003" name="J. Bacteriol.">
        <title>Complete genome sequence of the ammonia-oxidizing bacterium and obligate chemolithoautotroph Nitrosomonas europaea.</title>
        <authorList>
            <person name="Chain P."/>
            <person name="Lamerdin J."/>
            <person name="Larimer F."/>
            <person name="Regala W."/>
            <person name="Land M."/>
            <person name="Hauser L."/>
            <person name="Hooper A."/>
            <person name="Klotz M."/>
            <person name="Norton J."/>
            <person name="Sayavedra-Soto L."/>
            <person name="Arciero D."/>
            <person name="Hommes N."/>
            <person name="Whittaker M."/>
            <person name="Arp D."/>
        </authorList>
    </citation>
    <scope>NUCLEOTIDE SEQUENCE [LARGE SCALE GENOMIC DNA]</scope>
    <source>
        <strain evidence="8">ATCC 19718 / CIP 103999 / KCTC 2705 / NBRC 14298</strain>
    </source>
</reference>
<keyword evidence="2" id="KW-0813">Transport</keyword>
<dbReference type="HOGENOM" id="CLU_004495_0_4_4"/>
<feature type="transmembrane region" description="Helical" evidence="6">
    <location>
        <begin position="118"/>
        <end position="136"/>
    </location>
</feature>
<protein>
    <submittedName>
        <fullName evidence="7">Amino acid permease</fullName>
    </submittedName>
</protein>
<feature type="transmembrane region" description="Helical" evidence="6">
    <location>
        <begin position="72"/>
        <end position="91"/>
    </location>
</feature>
<dbReference type="AlphaFoldDB" id="Q82SC4"/>
<feature type="transmembrane region" description="Helical" evidence="6">
    <location>
        <begin position="224"/>
        <end position="242"/>
    </location>
</feature>
<keyword evidence="4 6" id="KW-1133">Transmembrane helix</keyword>
<sequence>MPVDEKKGPFSAINNRSAGEAEAGGEIIHETGQLRRSMSVWNCFTLGFSVVSPVVGLYAIFGVQNLVTGGGWIAALILSLFMQLMVATVYAELSSQFPIAGGAYKWSRHLIGPRTGQYAGAIYVSSTIAMLTTTAYTGGMWLSAVIVGGDIQGASAVLWGVVFLLICTTVNIVNQKVYKVINLLGVSAEVLGSICVALVLFFFFRIYPVSELFQHLGTGLAPTSLTAFLAALAIAGWAFIGFDSCSTIAEEAHNPERMIPRAIFLSLLAVGSVVLFNSSALTLSISHDTLVEASATSDPISPIITSTIGAWAAKPFLVIVMTAFLSCGSSVVNYVSRIVFSMAREGNLPAFFSQVTRKTQLPRNAIGGTVLMAGLGLLFGLNDGAVATIIAFGTGGLYAMFSMTTGVGLYARLMGRWNPALGAFRLGRWGLVINTVAFVWALFELINIGWPREYVAAPGAPWWQLWAVPLVLGTILALTTLHVQMGHKRRMKRALSGTVTDDLQK</sequence>
<evidence type="ECO:0000313" key="8">
    <source>
        <dbReference type="Proteomes" id="UP000001416"/>
    </source>
</evidence>
<dbReference type="RefSeq" id="WP_011112889.1">
    <property type="nucleotide sequence ID" value="NC_004757.1"/>
</dbReference>
<evidence type="ECO:0000256" key="1">
    <source>
        <dbReference type="ARBA" id="ARBA00004141"/>
    </source>
</evidence>
<feature type="transmembrane region" description="Helical" evidence="6">
    <location>
        <begin position="156"/>
        <end position="173"/>
    </location>
</feature>
<dbReference type="eggNOG" id="COG0531">
    <property type="taxonomic scope" value="Bacteria"/>
</dbReference>
<dbReference type="GO" id="GO:0022857">
    <property type="term" value="F:transmembrane transporter activity"/>
    <property type="evidence" value="ECO:0007669"/>
    <property type="project" value="InterPro"/>
</dbReference>
<feature type="transmembrane region" description="Helical" evidence="6">
    <location>
        <begin position="431"/>
        <end position="450"/>
    </location>
</feature>
<dbReference type="PANTHER" id="PTHR45649:SF26">
    <property type="entry name" value="OS04G0435100 PROTEIN"/>
    <property type="match status" value="1"/>
</dbReference>
<dbReference type="InterPro" id="IPR002293">
    <property type="entry name" value="AA/rel_permease1"/>
</dbReference>
<dbReference type="PIRSF" id="PIRSF006060">
    <property type="entry name" value="AA_transporter"/>
    <property type="match status" value="1"/>
</dbReference>
<dbReference type="GeneID" id="87105549"/>
<evidence type="ECO:0000256" key="2">
    <source>
        <dbReference type="ARBA" id="ARBA00022448"/>
    </source>
</evidence>
<feature type="transmembrane region" description="Helical" evidence="6">
    <location>
        <begin position="263"/>
        <end position="285"/>
    </location>
</feature>
<feature type="transmembrane region" description="Helical" evidence="6">
    <location>
        <begin position="316"/>
        <end position="340"/>
    </location>
</feature>
<dbReference type="EMBL" id="AL954747">
    <property type="protein sequence ID" value="CAD86331.1"/>
    <property type="molecule type" value="Genomic_DNA"/>
</dbReference>
<evidence type="ECO:0000313" key="7">
    <source>
        <dbReference type="EMBL" id="CAD86331.1"/>
    </source>
</evidence>
<evidence type="ECO:0000256" key="5">
    <source>
        <dbReference type="ARBA" id="ARBA00023136"/>
    </source>
</evidence>
<dbReference type="OrthoDB" id="6743928at2"/>
<comment type="subcellular location">
    <subcellularLocation>
        <location evidence="1">Membrane</location>
        <topology evidence="1">Multi-pass membrane protein</topology>
    </subcellularLocation>
</comment>
<keyword evidence="8" id="KW-1185">Reference proteome</keyword>
<dbReference type="Proteomes" id="UP000001416">
    <property type="component" value="Chromosome"/>
</dbReference>
<proteinExistence type="predicted"/>
<feature type="transmembrane region" description="Helical" evidence="6">
    <location>
        <begin position="180"/>
        <end position="204"/>
    </location>
</feature>
<evidence type="ECO:0000256" key="4">
    <source>
        <dbReference type="ARBA" id="ARBA00022989"/>
    </source>
</evidence>
<name>Q82SC4_NITEU</name>
<dbReference type="GO" id="GO:0016020">
    <property type="term" value="C:membrane"/>
    <property type="evidence" value="ECO:0007669"/>
    <property type="project" value="UniProtKB-SubCell"/>
</dbReference>
<feature type="transmembrane region" description="Helical" evidence="6">
    <location>
        <begin position="462"/>
        <end position="483"/>
    </location>
</feature>
<keyword evidence="5 6" id="KW-0472">Membrane</keyword>
<evidence type="ECO:0000256" key="6">
    <source>
        <dbReference type="SAM" id="Phobius"/>
    </source>
</evidence>
<dbReference type="PhylomeDB" id="Q82SC4"/>
<keyword evidence="3 6" id="KW-0812">Transmembrane</keyword>
<accession>Q82SC4</accession>
<organism evidence="7 8">
    <name type="scientific">Nitrosomonas europaea (strain ATCC 19718 / CIP 103999 / KCTC 2705 / NBRC 14298)</name>
    <dbReference type="NCBI Taxonomy" id="228410"/>
    <lineage>
        <taxon>Bacteria</taxon>
        <taxon>Pseudomonadati</taxon>
        <taxon>Pseudomonadota</taxon>
        <taxon>Betaproteobacteria</taxon>
        <taxon>Nitrosomonadales</taxon>
        <taxon>Nitrosomonadaceae</taxon>
        <taxon>Nitrosomonas</taxon>
    </lineage>
</organism>
<dbReference type="Gene3D" id="1.20.1740.10">
    <property type="entry name" value="Amino acid/polyamine transporter I"/>
    <property type="match status" value="1"/>
</dbReference>
<evidence type="ECO:0000256" key="3">
    <source>
        <dbReference type="ARBA" id="ARBA00022692"/>
    </source>
</evidence>